<name>A0A831SRK4_PROAE</name>
<dbReference type="AlphaFoldDB" id="A0A831SRK4"/>
<sequence length="267" mass="29332">MDAVNKIRPLEALLNAVPLTIDVVIDDEWSGEFPVKAVEIEATVLYLELPGLFRFSARHRPAEVLIYQNTFLAWLGGLIRGGQSRVYFRLSEQSVVFLFIHASGLDASFTDALRFAGHIGEHDIFGFVPGIGMASGAVTVGSMNMGEYHRASVFGHTLMVAAGCASMRPDTGAAACISFPLSEWNGRSLDDLFPLQDSTGNGGPQQKKPRTWEVGTPRQVDFPGIGTLGILDLGSFIHWAPGYSAERKAEEWFEELRRKGLYRKSAR</sequence>
<dbReference type="InterPro" id="IPR029787">
    <property type="entry name" value="Nucleotide_cyclase"/>
</dbReference>
<gene>
    <name evidence="1" type="ORF">ENN50_02165</name>
</gene>
<accession>A0A831SRK4</accession>
<dbReference type="SUPFAM" id="SSF55073">
    <property type="entry name" value="Nucleotide cyclase"/>
    <property type="match status" value="1"/>
</dbReference>
<reference evidence="1" key="1">
    <citation type="journal article" date="2020" name="mSystems">
        <title>Genome- and Community-Level Interaction Insights into Carbon Utilization and Element Cycling Functions of Hydrothermarchaeota in Hydrothermal Sediment.</title>
        <authorList>
            <person name="Zhou Z."/>
            <person name="Liu Y."/>
            <person name="Xu W."/>
            <person name="Pan J."/>
            <person name="Luo Z.H."/>
            <person name="Li M."/>
        </authorList>
    </citation>
    <scope>NUCLEOTIDE SEQUENCE [LARGE SCALE GENOMIC DNA]</scope>
    <source>
        <strain evidence="1">SpSt-1181</strain>
    </source>
</reference>
<organism evidence="1">
    <name type="scientific">Prosthecochloris aestuarii</name>
    <dbReference type="NCBI Taxonomy" id="1102"/>
    <lineage>
        <taxon>Bacteria</taxon>
        <taxon>Pseudomonadati</taxon>
        <taxon>Chlorobiota</taxon>
        <taxon>Chlorobiia</taxon>
        <taxon>Chlorobiales</taxon>
        <taxon>Chlorobiaceae</taxon>
        <taxon>Prosthecochloris</taxon>
    </lineage>
</organism>
<dbReference type="Proteomes" id="UP000886335">
    <property type="component" value="Unassembled WGS sequence"/>
</dbReference>
<comment type="caution">
    <text evidence="1">The sequence shown here is derived from an EMBL/GenBank/DDBJ whole genome shotgun (WGS) entry which is preliminary data.</text>
</comment>
<proteinExistence type="predicted"/>
<dbReference type="EMBL" id="DSBW01000051">
    <property type="protein sequence ID" value="HED30499.1"/>
    <property type="molecule type" value="Genomic_DNA"/>
</dbReference>
<evidence type="ECO:0000313" key="1">
    <source>
        <dbReference type="EMBL" id="HED30499.1"/>
    </source>
</evidence>
<protein>
    <submittedName>
        <fullName evidence="1">Adenylate cyclase</fullName>
    </submittedName>
</protein>